<dbReference type="EMBL" id="ML210228">
    <property type="protein sequence ID" value="TFK22959.1"/>
    <property type="molecule type" value="Genomic_DNA"/>
</dbReference>
<reference evidence="2 3" key="1">
    <citation type="journal article" date="2019" name="Nat. Ecol. Evol.">
        <title>Megaphylogeny resolves global patterns of mushroom evolution.</title>
        <authorList>
            <person name="Varga T."/>
            <person name="Krizsan K."/>
            <person name="Foldi C."/>
            <person name="Dima B."/>
            <person name="Sanchez-Garcia M."/>
            <person name="Sanchez-Ramirez S."/>
            <person name="Szollosi G.J."/>
            <person name="Szarkandi J.G."/>
            <person name="Papp V."/>
            <person name="Albert L."/>
            <person name="Andreopoulos W."/>
            <person name="Angelini C."/>
            <person name="Antonin V."/>
            <person name="Barry K.W."/>
            <person name="Bougher N.L."/>
            <person name="Buchanan P."/>
            <person name="Buyck B."/>
            <person name="Bense V."/>
            <person name="Catcheside P."/>
            <person name="Chovatia M."/>
            <person name="Cooper J."/>
            <person name="Damon W."/>
            <person name="Desjardin D."/>
            <person name="Finy P."/>
            <person name="Geml J."/>
            <person name="Haridas S."/>
            <person name="Hughes K."/>
            <person name="Justo A."/>
            <person name="Karasinski D."/>
            <person name="Kautmanova I."/>
            <person name="Kiss B."/>
            <person name="Kocsube S."/>
            <person name="Kotiranta H."/>
            <person name="LaButti K.M."/>
            <person name="Lechner B.E."/>
            <person name="Liimatainen K."/>
            <person name="Lipzen A."/>
            <person name="Lukacs Z."/>
            <person name="Mihaltcheva S."/>
            <person name="Morgado L.N."/>
            <person name="Niskanen T."/>
            <person name="Noordeloos M.E."/>
            <person name="Ohm R.A."/>
            <person name="Ortiz-Santana B."/>
            <person name="Ovrebo C."/>
            <person name="Racz N."/>
            <person name="Riley R."/>
            <person name="Savchenko A."/>
            <person name="Shiryaev A."/>
            <person name="Soop K."/>
            <person name="Spirin V."/>
            <person name="Szebenyi C."/>
            <person name="Tomsovsky M."/>
            <person name="Tulloss R.E."/>
            <person name="Uehling J."/>
            <person name="Grigoriev I.V."/>
            <person name="Vagvolgyi C."/>
            <person name="Papp T."/>
            <person name="Martin F.M."/>
            <person name="Miettinen O."/>
            <person name="Hibbett D.S."/>
            <person name="Nagy L.G."/>
        </authorList>
    </citation>
    <scope>NUCLEOTIDE SEQUENCE [LARGE SCALE GENOMIC DNA]</scope>
    <source>
        <strain evidence="2 3">CBS 121175</strain>
    </source>
</reference>
<feature type="compositionally biased region" description="Polar residues" evidence="1">
    <location>
        <begin position="502"/>
        <end position="512"/>
    </location>
</feature>
<feature type="region of interest" description="Disordered" evidence="1">
    <location>
        <begin position="316"/>
        <end position="361"/>
    </location>
</feature>
<feature type="compositionally biased region" description="Polar residues" evidence="1">
    <location>
        <begin position="579"/>
        <end position="589"/>
    </location>
</feature>
<feature type="region of interest" description="Disordered" evidence="1">
    <location>
        <begin position="627"/>
        <end position="962"/>
    </location>
</feature>
<feature type="compositionally biased region" description="Low complexity" evidence="1">
    <location>
        <begin position="447"/>
        <end position="471"/>
    </location>
</feature>
<evidence type="ECO:0000256" key="1">
    <source>
        <dbReference type="SAM" id="MobiDB-lite"/>
    </source>
</evidence>
<dbReference type="STRING" id="230819.A0A5C3KQV9"/>
<accession>A0A5C3KQV9</accession>
<feature type="region of interest" description="Disordered" evidence="1">
    <location>
        <begin position="19"/>
        <end position="44"/>
    </location>
</feature>
<feature type="compositionally biased region" description="Polar residues" evidence="1">
    <location>
        <begin position="247"/>
        <end position="257"/>
    </location>
</feature>
<feature type="compositionally biased region" description="Low complexity" evidence="1">
    <location>
        <begin position="345"/>
        <end position="356"/>
    </location>
</feature>
<dbReference type="AlphaFoldDB" id="A0A5C3KQV9"/>
<feature type="compositionally biased region" description="Basic and acidic residues" evidence="1">
    <location>
        <begin position="522"/>
        <end position="531"/>
    </location>
</feature>
<proteinExistence type="predicted"/>
<keyword evidence="3" id="KW-1185">Reference proteome</keyword>
<feature type="region of interest" description="Disordered" evidence="1">
    <location>
        <begin position="569"/>
        <end position="589"/>
    </location>
</feature>
<feature type="compositionally biased region" description="Polar residues" evidence="1">
    <location>
        <begin position="150"/>
        <end position="168"/>
    </location>
</feature>
<dbReference type="OrthoDB" id="3237291at2759"/>
<gene>
    <name evidence="2" type="ORF">FA15DRAFT_494212</name>
</gene>
<feature type="region of interest" description="Disordered" evidence="1">
    <location>
        <begin position="212"/>
        <end position="264"/>
    </location>
</feature>
<organism evidence="2 3">
    <name type="scientific">Coprinopsis marcescibilis</name>
    <name type="common">Agaric fungus</name>
    <name type="synonym">Psathyrella marcescibilis</name>
    <dbReference type="NCBI Taxonomy" id="230819"/>
    <lineage>
        <taxon>Eukaryota</taxon>
        <taxon>Fungi</taxon>
        <taxon>Dikarya</taxon>
        <taxon>Basidiomycota</taxon>
        <taxon>Agaricomycotina</taxon>
        <taxon>Agaricomycetes</taxon>
        <taxon>Agaricomycetidae</taxon>
        <taxon>Agaricales</taxon>
        <taxon>Agaricineae</taxon>
        <taxon>Psathyrellaceae</taxon>
        <taxon>Coprinopsis</taxon>
    </lineage>
</organism>
<evidence type="ECO:0000313" key="2">
    <source>
        <dbReference type="EMBL" id="TFK22959.1"/>
    </source>
</evidence>
<name>A0A5C3KQV9_COPMA</name>
<feature type="compositionally biased region" description="Basic and acidic residues" evidence="1">
    <location>
        <begin position="637"/>
        <end position="657"/>
    </location>
</feature>
<feature type="region of interest" description="Disordered" evidence="1">
    <location>
        <begin position="59"/>
        <end position="173"/>
    </location>
</feature>
<feature type="compositionally biased region" description="Polar residues" evidence="1">
    <location>
        <begin position="328"/>
        <end position="344"/>
    </location>
</feature>
<feature type="compositionally biased region" description="Polar residues" evidence="1">
    <location>
        <begin position="425"/>
        <end position="444"/>
    </location>
</feature>
<sequence>MATTIPPGTNLRERIAAIEQKNHGGDSRATSPAPPTVASGGSAVGNALKDKIAKFEKKGGVPVPRGAFGLGAPPPPEARVKKRGELYGNRIPRAVSGGGGPPSRSGSSLGFYNNPSPDLNSLNTGSLGRNRPVSMNSEISDLNDDLDYTPLNSPTFNYPDSPGGSTVYSPDGSPTFYEPAEVVGRGPITSRSTSFAKAIELAKQVAENGAANGGVGGGIRHDGATPTPFMASSPPPMKQGSGEAGTSPVSHLSPTRAQSDEAEAIFTSPTLQKIITEEANLFTDEPTRIEDSFSDNLVTSSTPFAPVQIVIASVDETPASPPTPRDPQTPSVTDTSNATNNPVSTTPDTPTTPGDGLSNLKGIRPMSQIVLPTQSQHEDFQQTFQTNITPLNVRKLSASRNNKDLSLDVDALDNPSRVPMGINSAEPSAGSQDETTPTTASYPNPNMLLSPPVSGVSSVLSSGSIGSGSMISPRPFSMVELSWAERVTPATSRGNVMFIPPNTASNTQTRKSSLFFPPTPTEEEKAKDIKAPSDSGASTKPEAKKPVKTPMTFTAVVHKKVREQTTVIGPSEIPPAPSNAPTAFPTTPIGSVTPKRQKRMTMMVPPSPGAPELFSLIQNAVMLESTLENGELPTEAAQKKVEAEKAAAEEAEREKQKRLIQALSADKRRAEQEEQKKSKVPPVPPLPKDEDTSTAGKLRHTFLIPLSKARSQHRKEVSTSDADAYTAAVATNSGRRPKSSVGSGSVRLPGTPEVPVPPLPEVIVDHEGSPPGPTPKSAGSHKSRFSSFRRLGSGKSVLASSRQSMASDMSDDPYGHETPEGSIMNGEFDEFGMAASGQHGANWPSVSPTKKGGSLSRASTFAGKMFSRSRTKSSGSTLSNASGNSRAASVYTLPPLPDSLAVIPPSPEFETTRQPRRSISMKSLKSAMKGRASTDTPPLPQGVNTTPKGRPPPVTVTNAAHNASVPSAIGSVGTLKSPDYIGYNSLNPPLESKDRPVSWVSVSSLSGSLPSPLFEKDIFDAFPAVPVQGNNAKPYRSGSLGPGAEPLPSALVTPSFDSAFLGSAIHLAGSHKSTHNSGVTPTATGFRK</sequence>
<feature type="compositionally biased region" description="Polar residues" evidence="1">
    <location>
        <begin position="798"/>
        <end position="807"/>
    </location>
</feature>
<feature type="compositionally biased region" description="Polar residues" evidence="1">
    <location>
        <begin position="872"/>
        <end position="887"/>
    </location>
</feature>
<feature type="region of interest" description="Disordered" evidence="1">
    <location>
        <begin position="494"/>
        <end position="547"/>
    </location>
</feature>
<evidence type="ECO:0000313" key="3">
    <source>
        <dbReference type="Proteomes" id="UP000307440"/>
    </source>
</evidence>
<feature type="compositionally biased region" description="Low complexity" evidence="1">
    <location>
        <begin position="785"/>
        <end position="796"/>
    </location>
</feature>
<protein>
    <submittedName>
        <fullName evidence="2">Uncharacterized protein</fullName>
    </submittedName>
</protein>
<feature type="compositionally biased region" description="Polar residues" evidence="1">
    <location>
        <begin position="110"/>
        <end position="140"/>
    </location>
</feature>
<feature type="region of interest" description="Disordered" evidence="1">
    <location>
        <begin position="409"/>
        <end position="471"/>
    </location>
</feature>
<dbReference type="Proteomes" id="UP000307440">
    <property type="component" value="Unassembled WGS sequence"/>
</dbReference>
<feature type="compositionally biased region" description="Basic and acidic residues" evidence="1">
    <location>
        <begin position="665"/>
        <end position="677"/>
    </location>
</feature>